<comment type="caution">
    <text evidence="1">The sequence shown here is derived from an EMBL/GenBank/DDBJ whole genome shotgun (WGS) entry which is preliminary data.</text>
</comment>
<protein>
    <submittedName>
        <fullName evidence="1">Uncharacterized protein</fullName>
    </submittedName>
</protein>
<dbReference type="AlphaFoldDB" id="A0A4Z2ILM3"/>
<dbReference type="Proteomes" id="UP000314294">
    <property type="component" value="Unassembled WGS sequence"/>
</dbReference>
<dbReference type="EMBL" id="SRLO01000071">
    <property type="protein sequence ID" value="TNN78691.1"/>
    <property type="molecule type" value="Genomic_DNA"/>
</dbReference>
<sequence length="321" mass="34984">MKSVAATEENSKGPGPDAQGTCFHHVLYHRKWVMKPLQIFILGGLRSLGPNSTLTAVLFLGTAAPSAAALRPRGHLEKRPNFFFSLNFITGPGRGAEYAHAAKTQGAVGTTRSHVPTQSFLVSVRLNKAGKLRRASGLSGAKQDPPQSKPKAKSVSGLQTCYIQMFPYDYRNDFYSSKCLGGCSPAASAVTMESKPAHYDDHDEDHDEEVVRSWALGQIMWICACSLLAALHHTHQTPPHPITMLLSPQLGDTEVVLGLYRVHSAGSECHREKSCSEVVDSVWMELSESAGELEPSKAYVWKESYGGTDRSASACSTFFRM</sequence>
<evidence type="ECO:0000313" key="1">
    <source>
        <dbReference type="EMBL" id="TNN78691.1"/>
    </source>
</evidence>
<organism evidence="1 2">
    <name type="scientific">Liparis tanakae</name>
    <name type="common">Tanaka's snailfish</name>
    <dbReference type="NCBI Taxonomy" id="230148"/>
    <lineage>
        <taxon>Eukaryota</taxon>
        <taxon>Metazoa</taxon>
        <taxon>Chordata</taxon>
        <taxon>Craniata</taxon>
        <taxon>Vertebrata</taxon>
        <taxon>Euteleostomi</taxon>
        <taxon>Actinopterygii</taxon>
        <taxon>Neopterygii</taxon>
        <taxon>Teleostei</taxon>
        <taxon>Neoteleostei</taxon>
        <taxon>Acanthomorphata</taxon>
        <taxon>Eupercaria</taxon>
        <taxon>Perciformes</taxon>
        <taxon>Cottioidei</taxon>
        <taxon>Cottales</taxon>
        <taxon>Liparidae</taxon>
        <taxon>Liparis</taxon>
    </lineage>
</organism>
<evidence type="ECO:0000313" key="2">
    <source>
        <dbReference type="Proteomes" id="UP000314294"/>
    </source>
</evidence>
<accession>A0A4Z2ILM3</accession>
<keyword evidence="2" id="KW-1185">Reference proteome</keyword>
<gene>
    <name evidence="1" type="ORF">EYF80_011095</name>
</gene>
<name>A0A4Z2ILM3_9TELE</name>
<reference evidence="1 2" key="1">
    <citation type="submission" date="2019-03" db="EMBL/GenBank/DDBJ databases">
        <title>First draft genome of Liparis tanakae, snailfish: a comprehensive survey of snailfish specific genes.</title>
        <authorList>
            <person name="Kim W."/>
            <person name="Song I."/>
            <person name="Jeong J.-H."/>
            <person name="Kim D."/>
            <person name="Kim S."/>
            <person name="Ryu S."/>
            <person name="Song J.Y."/>
            <person name="Lee S.K."/>
        </authorList>
    </citation>
    <scope>NUCLEOTIDE SEQUENCE [LARGE SCALE GENOMIC DNA]</scope>
    <source>
        <tissue evidence="1">Muscle</tissue>
    </source>
</reference>
<proteinExistence type="predicted"/>